<dbReference type="Pfam" id="PF13585">
    <property type="entry name" value="CHU_C"/>
    <property type="match status" value="1"/>
</dbReference>
<dbReference type="EMBL" id="SEWG01000001">
    <property type="protein sequence ID" value="RYU92131.1"/>
    <property type="molecule type" value="Genomic_DNA"/>
</dbReference>
<comment type="caution">
    <text evidence="3">The sequence shown here is derived from an EMBL/GenBank/DDBJ whole genome shotgun (WGS) entry which is preliminary data.</text>
</comment>
<evidence type="ECO:0000313" key="3">
    <source>
        <dbReference type="EMBL" id="RYU92131.1"/>
    </source>
</evidence>
<accession>A0A4Q5LRJ4</accession>
<evidence type="ECO:0000256" key="1">
    <source>
        <dbReference type="SAM" id="SignalP"/>
    </source>
</evidence>
<dbReference type="InterPro" id="IPR056822">
    <property type="entry name" value="TEN_NHL"/>
</dbReference>
<name>A0A4Q5LRJ4_9SPHI</name>
<dbReference type="RefSeq" id="WP_129874861.1">
    <property type="nucleotide sequence ID" value="NZ_SEWG01000001.1"/>
</dbReference>
<dbReference type="SUPFAM" id="SSF63829">
    <property type="entry name" value="Calcium-dependent phosphotriesterase"/>
    <property type="match status" value="1"/>
</dbReference>
<keyword evidence="1" id="KW-0732">Signal</keyword>
<dbReference type="OrthoDB" id="641420at2"/>
<dbReference type="AlphaFoldDB" id="A0A4Q5LRJ4"/>
<evidence type="ECO:0000313" key="4">
    <source>
        <dbReference type="Proteomes" id="UP000293331"/>
    </source>
</evidence>
<protein>
    <submittedName>
        <fullName evidence="3">T9SS type B sorting domain-containing protein</fullName>
    </submittedName>
</protein>
<dbReference type="InterPro" id="IPR013783">
    <property type="entry name" value="Ig-like_fold"/>
</dbReference>
<dbReference type="InterPro" id="IPR011042">
    <property type="entry name" value="6-blade_b-propeller_TolB-like"/>
</dbReference>
<sequence>MPGIKISCIFLVTLFFIAGLRSACAQNPVITPKAGPIILKLDASGNHTININELTSSITNATSVNITPQALSCADLGQQTIHVFAENNNALIRFDRPVALTHDAAGNIYIIDQGHYLIKRLRTDGTLEVLAGSGSPGNVNGTGSAASFGECQGIVCDADGNVYVTDYQYNTIRKITPAGVTSNFVSDNGRGAADGPLAEAKFSRPWGITIDQAGNFYVADNSLIRKISTAGIVTTIAGVSFTDVTDVAIDAAGNIYATDYGANRITKIAANGVVSNFAGNGTPGSADGLGAAASFYSPMSIEIEANGNLLVADSYNNRIRRITPAGLVTTIAGDGENDSVDGIGILAKFSKPQGITTTPSGLIYIVDHDSGKIRKISAGNVVTSLFSNDGDASDNKDIEVIVASTPVFAVMNTQQVIANNTCQGIMPDYVAMAQNTVTNACITPLTITQSPSAGSTISGSAPIVVTLTAKDNWGGTATTTFNVQLVSDQAEQPHVIVAPDVNDVCPGTNITFTATPQNNVAITTYQWLLNNVNVGTNSPVYASTDLKNGDKVSVAVSGGEGCVVPVLSNESTVTIKELPVITFANNEVILPGGNVQLSPQISGDVLSYSWLPTAGLSNPNVQNPIASPVENTTYQLHVVSVGGCDVYANVTVNIITKIPNAFTPNGDGINDYWKLPFLAGQDGCVVDVFTRYGSAVYHSIGYGKPWDGNKGGSLSAGVYYYIIRLKNNSTPLTGYVSVIR</sequence>
<gene>
    <name evidence="3" type="ORF">EWM62_01430</name>
</gene>
<dbReference type="SUPFAM" id="SSF101898">
    <property type="entry name" value="NHL repeat"/>
    <property type="match status" value="1"/>
</dbReference>
<dbReference type="InterPro" id="IPR018247">
    <property type="entry name" value="EF_Hand_1_Ca_BS"/>
</dbReference>
<proteinExistence type="predicted"/>
<dbReference type="PANTHER" id="PTHR13833">
    <property type="match status" value="1"/>
</dbReference>
<dbReference type="Pfam" id="PF25021">
    <property type="entry name" value="TEN_NHL"/>
    <property type="match status" value="1"/>
</dbReference>
<dbReference type="InterPro" id="IPR026341">
    <property type="entry name" value="T9SS_type_B"/>
</dbReference>
<dbReference type="NCBIfam" id="TIGR04131">
    <property type="entry name" value="Bac_Flav_CTERM"/>
    <property type="match status" value="1"/>
</dbReference>
<evidence type="ECO:0000259" key="2">
    <source>
        <dbReference type="Pfam" id="PF25021"/>
    </source>
</evidence>
<keyword evidence="4" id="KW-1185">Reference proteome</keyword>
<feature type="domain" description="Teneurin NHL" evidence="2">
    <location>
        <begin position="195"/>
        <end position="239"/>
    </location>
</feature>
<organism evidence="3 4">
    <name type="scientific">Mucilaginibacter terrigena</name>
    <dbReference type="NCBI Taxonomy" id="2492395"/>
    <lineage>
        <taxon>Bacteria</taxon>
        <taxon>Pseudomonadati</taxon>
        <taxon>Bacteroidota</taxon>
        <taxon>Sphingobacteriia</taxon>
        <taxon>Sphingobacteriales</taxon>
        <taxon>Sphingobacteriaceae</taxon>
        <taxon>Mucilaginibacter</taxon>
    </lineage>
</organism>
<dbReference type="Gene3D" id="2.120.10.30">
    <property type="entry name" value="TolB, C-terminal domain"/>
    <property type="match status" value="3"/>
</dbReference>
<dbReference type="PANTHER" id="PTHR13833:SF71">
    <property type="entry name" value="NHL DOMAIN-CONTAINING PROTEIN"/>
    <property type="match status" value="1"/>
</dbReference>
<feature type="signal peptide" evidence="1">
    <location>
        <begin position="1"/>
        <end position="25"/>
    </location>
</feature>
<dbReference type="Gene3D" id="2.60.40.10">
    <property type="entry name" value="Immunoglobulins"/>
    <property type="match status" value="1"/>
</dbReference>
<feature type="chain" id="PRO_5020870953" evidence="1">
    <location>
        <begin position="26"/>
        <end position="740"/>
    </location>
</feature>
<dbReference type="PROSITE" id="PS00018">
    <property type="entry name" value="EF_HAND_1"/>
    <property type="match status" value="1"/>
</dbReference>
<dbReference type="Proteomes" id="UP000293331">
    <property type="component" value="Unassembled WGS sequence"/>
</dbReference>
<reference evidence="3 4" key="1">
    <citation type="submission" date="2019-02" db="EMBL/GenBank/DDBJ databases">
        <title>Bacterial novel species Mucilaginibacter sp. 17JY9-4 isolated from soil.</title>
        <authorList>
            <person name="Jung H.-Y."/>
        </authorList>
    </citation>
    <scope>NUCLEOTIDE SEQUENCE [LARGE SCALE GENOMIC DNA]</scope>
    <source>
        <strain evidence="3 4">17JY9-4</strain>
    </source>
</reference>